<feature type="non-terminal residue" evidence="2">
    <location>
        <position position="1"/>
    </location>
</feature>
<dbReference type="SUPFAM" id="SSF53474">
    <property type="entry name" value="alpha/beta-Hydrolases"/>
    <property type="match status" value="1"/>
</dbReference>
<sequence>MAGQIIRDILHIEINDVNLQDDLTREDVDGNLSELMNGPVRKSLELKDIPIQWGEQSEAVFQAVKMDFMKPVTESVERLLNETALEVTVYNGQLDLIASTPVQTGQDLKQHTLRHFCDATEKYG</sequence>
<dbReference type="GO" id="GO:0006508">
    <property type="term" value="P:proteolysis"/>
    <property type="evidence" value="ECO:0007669"/>
    <property type="project" value="InterPro"/>
</dbReference>
<dbReference type="GO" id="GO:0004185">
    <property type="term" value="F:serine-type carboxypeptidase activity"/>
    <property type="evidence" value="ECO:0007669"/>
    <property type="project" value="InterPro"/>
</dbReference>
<proteinExistence type="inferred from homology"/>
<comment type="similarity">
    <text evidence="1">Belongs to the peptidase S10 family.</text>
</comment>
<dbReference type="OrthoDB" id="443318at2759"/>
<evidence type="ECO:0000313" key="2">
    <source>
        <dbReference type="EMBL" id="ENN80348.1"/>
    </source>
</evidence>
<accession>N6TQL2</accession>
<dbReference type="Gene3D" id="3.40.50.1820">
    <property type="entry name" value="alpha/beta hydrolase"/>
    <property type="match status" value="1"/>
</dbReference>
<protein>
    <submittedName>
        <fullName evidence="2">Uncharacterized protein</fullName>
    </submittedName>
</protein>
<dbReference type="AlphaFoldDB" id="N6TQL2"/>
<dbReference type="HOGENOM" id="CLU_2006205_0_0_1"/>
<dbReference type="EMBL" id="KB740560">
    <property type="protein sequence ID" value="ENN80348.1"/>
    <property type="molecule type" value="Genomic_DNA"/>
</dbReference>
<dbReference type="EMBL" id="KB739511">
    <property type="protein sequence ID" value="ENN82239.1"/>
    <property type="molecule type" value="Genomic_DNA"/>
</dbReference>
<reference evidence="2" key="1">
    <citation type="journal article" date="2013" name="Genome Biol.">
        <title>Draft genome of the mountain pine beetle, Dendroctonus ponderosae Hopkins, a major forest pest.</title>
        <authorList>
            <person name="Keeling C.I."/>
            <person name="Yuen M.M."/>
            <person name="Liao N.Y."/>
            <person name="Docking T.R."/>
            <person name="Chan S.K."/>
            <person name="Taylor G.A."/>
            <person name="Palmquist D.L."/>
            <person name="Jackman S.D."/>
            <person name="Nguyen A."/>
            <person name="Li M."/>
            <person name="Henderson H."/>
            <person name="Janes J.K."/>
            <person name="Zhao Y."/>
            <person name="Pandoh P."/>
            <person name="Moore R."/>
            <person name="Sperling F.A."/>
            <person name="Huber D.P."/>
            <person name="Birol I."/>
            <person name="Jones S.J."/>
            <person name="Bohlmann J."/>
        </authorList>
    </citation>
    <scope>NUCLEOTIDE SEQUENCE</scope>
</reference>
<dbReference type="InterPro" id="IPR001563">
    <property type="entry name" value="Peptidase_S10"/>
</dbReference>
<evidence type="ECO:0000313" key="3">
    <source>
        <dbReference type="EMBL" id="ENN82239.1"/>
    </source>
</evidence>
<dbReference type="Pfam" id="PF00450">
    <property type="entry name" value="Peptidase_S10"/>
    <property type="match status" value="1"/>
</dbReference>
<dbReference type="InterPro" id="IPR029058">
    <property type="entry name" value="AB_hydrolase_fold"/>
</dbReference>
<name>N6TQL2_DENPD</name>
<organism evidence="2">
    <name type="scientific">Dendroctonus ponderosae</name>
    <name type="common">Mountain pine beetle</name>
    <dbReference type="NCBI Taxonomy" id="77166"/>
    <lineage>
        <taxon>Eukaryota</taxon>
        <taxon>Metazoa</taxon>
        <taxon>Ecdysozoa</taxon>
        <taxon>Arthropoda</taxon>
        <taxon>Hexapoda</taxon>
        <taxon>Insecta</taxon>
        <taxon>Pterygota</taxon>
        <taxon>Neoptera</taxon>
        <taxon>Endopterygota</taxon>
        <taxon>Coleoptera</taxon>
        <taxon>Polyphaga</taxon>
        <taxon>Cucujiformia</taxon>
        <taxon>Curculionidae</taxon>
        <taxon>Scolytinae</taxon>
        <taxon>Dendroctonus</taxon>
    </lineage>
</organism>
<evidence type="ECO:0000256" key="1">
    <source>
        <dbReference type="ARBA" id="ARBA00009431"/>
    </source>
</evidence>
<gene>
    <name evidence="3" type="ORF">YQE_01386</name>
    <name evidence="2" type="ORF">YQE_03229</name>
</gene>